<feature type="domain" description="N-acetyltransferase" evidence="3">
    <location>
        <begin position="1"/>
        <end position="154"/>
    </location>
</feature>
<keyword evidence="2 4" id="KW-0012">Acyltransferase</keyword>
<evidence type="ECO:0000256" key="2">
    <source>
        <dbReference type="ARBA" id="ARBA00023315"/>
    </source>
</evidence>
<keyword evidence="1 4" id="KW-0808">Transferase</keyword>
<evidence type="ECO:0000313" key="4">
    <source>
        <dbReference type="EMBL" id="HIZ75067.1"/>
    </source>
</evidence>
<dbReference type="Gene3D" id="3.40.630.30">
    <property type="match status" value="1"/>
</dbReference>
<dbReference type="SUPFAM" id="SSF55729">
    <property type="entry name" value="Acyl-CoA N-acyltransferases (Nat)"/>
    <property type="match status" value="1"/>
</dbReference>
<evidence type="ECO:0000256" key="1">
    <source>
        <dbReference type="ARBA" id="ARBA00022679"/>
    </source>
</evidence>
<organism evidence="4 5">
    <name type="scientific">Candidatus Mediterraneibacter stercoravium</name>
    <dbReference type="NCBI Taxonomy" id="2838685"/>
    <lineage>
        <taxon>Bacteria</taxon>
        <taxon>Bacillati</taxon>
        <taxon>Bacillota</taxon>
        <taxon>Clostridia</taxon>
        <taxon>Lachnospirales</taxon>
        <taxon>Lachnospiraceae</taxon>
        <taxon>Mediterraneibacter</taxon>
    </lineage>
</organism>
<reference evidence="4" key="1">
    <citation type="journal article" date="2021" name="PeerJ">
        <title>Extensive microbial diversity within the chicken gut microbiome revealed by metagenomics and culture.</title>
        <authorList>
            <person name="Gilroy R."/>
            <person name="Ravi A."/>
            <person name="Getino M."/>
            <person name="Pursley I."/>
            <person name="Horton D.L."/>
            <person name="Alikhan N.F."/>
            <person name="Baker D."/>
            <person name="Gharbi K."/>
            <person name="Hall N."/>
            <person name="Watson M."/>
            <person name="Adriaenssens E.M."/>
            <person name="Foster-Nyarko E."/>
            <person name="Jarju S."/>
            <person name="Secka A."/>
            <person name="Antonio M."/>
            <person name="Oren A."/>
            <person name="Chaudhuri R.R."/>
            <person name="La Ragione R."/>
            <person name="Hildebrand F."/>
            <person name="Pallen M.J."/>
        </authorList>
    </citation>
    <scope>NUCLEOTIDE SEQUENCE</scope>
    <source>
        <strain evidence="4">CHK196-3914</strain>
    </source>
</reference>
<sequence length="156" mass="18191">MIREFQDTDLDRVAEIWLDANQQAHDFIPVGYWKENFPAVKEMLPQAEVYVYEAETDGEGSNDLLSGRNEIQGFIGLNEEYIEGIFVSSGARSMGVGKELMNYVKKKKRKLCLNVYQKNFRAVRFYQREGFRIEREETDGNTGEKEYLMIWEDIPG</sequence>
<dbReference type="AlphaFoldDB" id="A0A9D2K221"/>
<name>A0A9D2K221_9FIRM</name>
<reference evidence="4" key="2">
    <citation type="submission" date="2021-04" db="EMBL/GenBank/DDBJ databases">
        <authorList>
            <person name="Gilroy R."/>
        </authorList>
    </citation>
    <scope>NUCLEOTIDE SEQUENCE</scope>
    <source>
        <strain evidence="4">CHK196-3914</strain>
    </source>
</reference>
<dbReference type="PANTHER" id="PTHR43800:SF1">
    <property type="entry name" value="PEPTIDYL-LYSINE N-ACETYLTRANSFERASE YJAB"/>
    <property type="match status" value="1"/>
</dbReference>
<gene>
    <name evidence="4" type="ORF">H9723_07490</name>
</gene>
<comment type="caution">
    <text evidence="4">The sequence shown here is derived from an EMBL/GenBank/DDBJ whole genome shotgun (WGS) entry which is preliminary data.</text>
</comment>
<dbReference type="InterPro" id="IPR000182">
    <property type="entry name" value="GNAT_dom"/>
</dbReference>
<dbReference type="CDD" id="cd04301">
    <property type="entry name" value="NAT_SF"/>
    <property type="match status" value="1"/>
</dbReference>
<dbReference type="Proteomes" id="UP000824116">
    <property type="component" value="Unassembled WGS sequence"/>
</dbReference>
<evidence type="ECO:0000259" key="3">
    <source>
        <dbReference type="PROSITE" id="PS51186"/>
    </source>
</evidence>
<accession>A0A9D2K221</accession>
<dbReference type="EC" id="2.3.1.-" evidence="4"/>
<protein>
    <submittedName>
        <fullName evidence="4">GNAT family N-acetyltransferase</fullName>
        <ecNumber evidence="4">2.3.1.-</ecNumber>
    </submittedName>
</protein>
<dbReference type="InterPro" id="IPR016181">
    <property type="entry name" value="Acyl_CoA_acyltransferase"/>
</dbReference>
<dbReference type="PANTHER" id="PTHR43800">
    <property type="entry name" value="PEPTIDYL-LYSINE N-ACETYLTRANSFERASE YJAB"/>
    <property type="match status" value="1"/>
</dbReference>
<dbReference type="Pfam" id="PF13508">
    <property type="entry name" value="Acetyltransf_7"/>
    <property type="match status" value="1"/>
</dbReference>
<proteinExistence type="predicted"/>
<dbReference type="GO" id="GO:0016747">
    <property type="term" value="F:acyltransferase activity, transferring groups other than amino-acyl groups"/>
    <property type="evidence" value="ECO:0007669"/>
    <property type="project" value="InterPro"/>
</dbReference>
<dbReference type="EMBL" id="DXAY01000177">
    <property type="protein sequence ID" value="HIZ75067.1"/>
    <property type="molecule type" value="Genomic_DNA"/>
</dbReference>
<evidence type="ECO:0000313" key="5">
    <source>
        <dbReference type="Proteomes" id="UP000824116"/>
    </source>
</evidence>
<dbReference type="PROSITE" id="PS51186">
    <property type="entry name" value="GNAT"/>
    <property type="match status" value="1"/>
</dbReference>